<keyword evidence="1 2" id="KW-0732">Signal</keyword>
<dbReference type="InterPro" id="IPR001254">
    <property type="entry name" value="Trypsin_dom"/>
</dbReference>
<evidence type="ECO:0000259" key="3">
    <source>
        <dbReference type="PROSITE" id="PS50240"/>
    </source>
</evidence>
<reference evidence="4 5" key="1">
    <citation type="submission" date="2019-02" db="EMBL/GenBank/DDBJ databases">
        <title>Genome sequence of the sea-ice species Brumimicrobium glaciale.</title>
        <authorList>
            <person name="Bowman J.P."/>
        </authorList>
    </citation>
    <scope>NUCLEOTIDE SEQUENCE [LARGE SCALE GENOMIC DNA]</scope>
    <source>
        <strain evidence="4 5">IC156</strain>
    </source>
</reference>
<dbReference type="GO" id="GO:0006508">
    <property type="term" value="P:proteolysis"/>
    <property type="evidence" value="ECO:0007669"/>
    <property type="project" value="InterPro"/>
</dbReference>
<name>A0A4V1WG45_9FLAO</name>
<comment type="caution">
    <text evidence="4">The sequence shown here is derived from an EMBL/GenBank/DDBJ whole genome shotgun (WGS) entry which is preliminary data.</text>
</comment>
<dbReference type="PROSITE" id="PS50240">
    <property type="entry name" value="TRYPSIN_DOM"/>
    <property type="match status" value="1"/>
</dbReference>
<dbReference type="GO" id="GO:0004252">
    <property type="term" value="F:serine-type endopeptidase activity"/>
    <property type="evidence" value="ECO:0007669"/>
    <property type="project" value="InterPro"/>
</dbReference>
<dbReference type="AlphaFoldDB" id="A0A4V1WG45"/>
<dbReference type="NCBIfam" id="TIGR04183">
    <property type="entry name" value="Por_Secre_tail"/>
    <property type="match status" value="1"/>
</dbReference>
<dbReference type="EMBL" id="SETE01000001">
    <property type="protein sequence ID" value="RYM35421.1"/>
    <property type="molecule type" value="Genomic_DNA"/>
</dbReference>
<dbReference type="Pfam" id="PF13365">
    <property type="entry name" value="Trypsin_2"/>
    <property type="match status" value="1"/>
</dbReference>
<dbReference type="Pfam" id="PF18962">
    <property type="entry name" value="Por_Secre_tail"/>
    <property type="match status" value="1"/>
</dbReference>
<feature type="signal peptide" evidence="2">
    <location>
        <begin position="1"/>
        <end position="21"/>
    </location>
</feature>
<gene>
    <name evidence="4" type="ORF">ERX46_00070</name>
</gene>
<dbReference type="PANTHER" id="PTHR36234:SF5">
    <property type="entry name" value="LYSYL ENDOPEPTIDASE"/>
    <property type="match status" value="1"/>
</dbReference>
<dbReference type="OrthoDB" id="9342482at2"/>
<dbReference type="SUPFAM" id="SSF50494">
    <property type="entry name" value="Trypsin-like serine proteases"/>
    <property type="match status" value="1"/>
</dbReference>
<dbReference type="Proteomes" id="UP000293952">
    <property type="component" value="Unassembled WGS sequence"/>
</dbReference>
<dbReference type="PANTHER" id="PTHR36234">
    <property type="entry name" value="LYSYL ENDOPEPTIDASE"/>
    <property type="match status" value="1"/>
</dbReference>
<dbReference type="InterPro" id="IPR043504">
    <property type="entry name" value="Peptidase_S1_PA_chymotrypsin"/>
</dbReference>
<evidence type="ECO:0000256" key="2">
    <source>
        <dbReference type="SAM" id="SignalP"/>
    </source>
</evidence>
<protein>
    <submittedName>
        <fullName evidence="4">T9SS type A sorting domain-containing protein</fullName>
    </submittedName>
</protein>
<evidence type="ECO:0000256" key="1">
    <source>
        <dbReference type="ARBA" id="ARBA00022729"/>
    </source>
</evidence>
<feature type="domain" description="Peptidase S1" evidence="3">
    <location>
        <begin position="192"/>
        <end position="442"/>
    </location>
</feature>
<keyword evidence="5" id="KW-1185">Reference proteome</keyword>
<organism evidence="4 5">
    <name type="scientific">Brumimicrobium glaciale</name>
    <dbReference type="NCBI Taxonomy" id="200475"/>
    <lineage>
        <taxon>Bacteria</taxon>
        <taxon>Pseudomonadati</taxon>
        <taxon>Bacteroidota</taxon>
        <taxon>Flavobacteriia</taxon>
        <taxon>Flavobacteriales</taxon>
        <taxon>Crocinitomicaceae</taxon>
        <taxon>Brumimicrobium</taxon>
    </lineage>
</organism>
<evidence type="ECO:0000313" key="5">
    <source>
        <dbReference type="Proteomes" id="UP000293952"/>
    </source>
</evidence>
<proteinExistence type="predicted"/>
<dbReference type="RefSeq" id="WP_130091788.1">
    <property type="nucleotide sequence ID" value="NZ_SETE01000001.1"/>
</dbReference>
<dbReference type="InterPro" id="IPR026444">
    <property type="entry name" value="Secre_tail"/>
</dbReference>
<dbReference type="Gene3D" id="2.40.10.10">
    <property type="entry name" value="Trypsin-like serine proteases"/>
    <property type="match status" value="2"/>
</dbReference>
<dbReference type="InterPro" id="IPR009003">
    <property type="entry name" value="Peptidase_S1_PA"/>
</dbReference>
<accession>A0A4V1WG45</accession>
<evidence type="ECO:0000313" key="4">
    <source>
        <dbReference type="EMBL" id="RYM35421.1"/>
    </source>
</evidence>
<sequence>MKNILLSAIMLFAFISLGQQGDGGEPNGYNYFLKTGENIPTYSFDQPNISALRAEDRLNDSLKTGPWRFGYNYSASINFENSAVWYTKANGDKVGILKITSDQAKTINLTFANTKIPEGNELFIYNEDKSFVLGKFTQNHISEGALGAELIPGNTAIVEYFVPAENSGIYGNVEISTITHGYRTANEYQTKILGSSGDCNMNVNCPDGAPYVSIRNSAVMLVVGSNGMCSGALINNTQFDGTPYVLTANHCNSASPSGSWIFRFNWQATDCNNPTSSPSFESLSGSTKRANRFNSDFMLLEITGGLINGTVPQTHSPYFAGWNNGNAAPQSTISIHHPSGDIKKISFDDQPAVATQAMNSPEANSSWRVEWDRNTTTEGGSSGSPLFNQEGKIIGQLWGGNAGCNGTSSSGQDFYGRLFNSWNPTGSSNDEQLKHWLDPTNAGTVSILGYDPYNAPLDYNVAVTDIIGNEGSSCVSSFNPKVEILNLGMLPLTSLTIQYSYNNGATQSVNWTGNLSLYASALVQLPALTQVTGMNTIDVTAINPNGNTDQDMTDNQFDIDFNAAPNGVPLDFEFYLGCYAEEVSWELNSASGTTFYSGSGYTNGNTDNLVDEEFCLMEGCYQLILRDSYGDGVEGAAYNQCNYSGRMTLTNRNSNVVLARLLEADADFGFQKSYGFCTDDVSLNKEELDNKISIYPNPSNGAFKIIMDFEGEKNVVLRNVTGQTIASYQLNENELNISENKLSPGMYIVTITNNERNVTRKIIVE</sequence>
<feature type="chain" id="PRO_5020739538" evidence="2">
    <location>
        <begin position="22"/>
        <end position="765"/>
    </location>
</feature>